<evidence type="ECO:0000313" key="2">
    <source>
        <dbReference type="EMBL" id="CAK0830443.1"/>
    </source>
</evidence>
<proteinExistence type="predicted"/>
<feature type="chain" id="PRO_5046653706" evidence="1">
    <location>
        <begin position="24"/>
        <end position="106"/>
    </location>
</feature>
<organism evidence="2 3">
    <name type="scientific">Prorocentrum cordatum</name>
    <dbReference type="NCBI Taxonomy" id="2364126"/>
    <lineage>
        <taxon>Eukaryota</taxon>
        <taxon>Sar</taxon>
        <taxon>Alveolata</taxon>
        <taxon>Dinophyceae</taxon>
        <taxon>Prorocentrales</taxon>
        <taxon>Prorocentraceae</taxon>
        <taxon>Prorocentrum</taxon>
    </lineage>
</organism>
<dbReference type="Proteomes" id="UP001189429">
    <property type="component" value="Unassembled WGS sequence"/>
</dbReference>
<dbReference type="EMBL" id="CAUYUJ010010890">
    <property type="protein sequence ID" value="CAK0830443.1"/>
    <property type="molecule type" value="Genomic_DNA"/>
</dbReference>
<protein>
    <submittedName>
        <fullName evidence="2">Uncharacterized protein</fullName>
    </submittedName>
</protein>
<feature type="signal peptide" evidence="1">
    <location>
        <begin position="1"/>
        <end position="23"/>
    </location>
</feature>
<keyword evidence="3" id="KW-1185">Reference proteome</keyword>
<name>A0ABN9SEN8_9DINO</name>
<reference evidence="2" key="1">
    <citation type="submission" date="2023-10" db="EMBL/GenBank/DDBJ databases">
        <authorList>
            <person name="Chen Y."/>
            <person name="Shah S."/>
            <person name="Dougan E. K."/>
            <person name="Thang M."/>
            <person name="Chan C."/>
        </authorList>
    </citation>
    <scope>NUCLEOTIDE SEQUENCE [LARGE SCALE GENOMIC DNA]</scope>
</reference>
<comment type="caution">
    <text evidence="2">The sequence shown here is derived from an EMBL/GenBank/DDBJ whole genome shotgun (WGS) entry which is preliminary data.</text>
</comment>
<sequence>MSPARVWTGVRVLLVGEWSGGWAATGRPETWPFAAFCWPGAGRQLPRRCRPGESVGTPLGLQVLFLKDSRKKKRYLAEQRGAPPTIMSQADFCEKLRRSDAFGHSG</sequence>
<evidence type="ECO:0000313" key="3">
    <source>
        <dbReference type="Proteomes" id="UP001189429"/>
    </source>
</evidence>
<gene>
    <name evidence="2" type="ORF">PCOR1329_LOCUS29087</name>
</gene>
<keyword evidence="1" id="KW-0732">Signal</keyword>
<evidence type="ECO:0000256" key="1">
    <source>
        <dbReference type="SAM" id="SignalP"/>
    </source>
</evidence>
<accession>A0ABN9SEN8</accession>